<accession>A0A0H2S167</accession>
<gene>
    <name evidence="2" type="ORF">SCHPADRAFT_993874</name>
</gene>
<dbReference type="EMBL" id="KQ085898">
    <property type="protein sequence ID" value="KLO18075.1"/>
    <property type="molecule type" value="Genomic_DNA"/>
</dbReference>
<feature type="region of interest" description="Disordered" evidence="1">
    <location>
        <begin position="182"/>
        <end position="206"/>
    </location>
</feature>
<feature type="compositionally biased region" description="Polar residues" evidence="1">
    <location>
        <begin position="426"/>
        <end position="445"/>
    </location>
</feature>
<proteinExistence type="predicted"/>
<evidence type="ECO:0000313" key="2">
    <source>
        <dbReference type="EMBL" id="KLO18075.1"/>
    </source>
</evidence>
<feature type="region of interest" description="Disordered" evidence="1">
    <location>
        <begin position="408"/>
        <end position="472"/>
    </location>
</feature>
<evidence type="ECO:0000313" key="3">
    <source>
        <dbReference type="Proteomes" id="UP000053477"/>
    </source>
</evidence>
<feature type="region of interest" description="Disordered" evidence="1">
    <location>
        <begin position="497"/>
        <end position="566"/>
    </location>
</feature>
<feature type="compositionally biased region" description="Low complexity" evidence="1">
    <location>
        <begin position="111"/>
        <end position="126"/>
    </location>
</feature>
<name>A0A0H2S167_9AGAM</name>
<keyword evidence="3" id="KW-1185">Reference proteome</keyword>
<feature type="compositionally biased region" description="Polar residues" evidence="1">
    <location>
        <begin position="505"/>
        <end position="516"/>
    </location>
</feature>
<protein>
    <submittedName>
        <fullName evidence="2">Uncharacterized protein</fullName>
    </submittedName>
</protein>
<dbReference type="AlphaFoldDB" id="A0A0H2S167"/>
<feature type="compositionally biased region" description="Low complexity" evidence="1">
    <location>
        <begin position="527"/>
        <end position="537"/>
    </location>
</feature>
<dbReference type="OrthoDB" id="2646484at2759"/>
<feature type="compositionally biased region" description="Polar residues" evidence="1">
    <location>
        <begin position="182"/>
        <end position="205"/>
    </location>
</feature>
<organism evidence="2 3">
    <name type="scientific">Schizopora paradoxa</name>
    <dbReference type="NCBI Taxonomy" id="27342"/>
    <lineage>
        <taxon>Eukaryota</taxon>
        <taxon>Fungi</taxon>
        <taxon>Dikarya</taxon>
        <taxon>Basidiomycota</taxon>
        <taxon>Agaricomycotina</taxon>
        <taxon>Agaricomycetes</taxon>
        <taxon>Hymenochaetales</taxon>
        <taxon>Schizoporaceae</taxon>
        <taxon>Schizopora</taxon>
    </lineage>
</organism>
<feature type="region of interest" description="Disordered" evidence="1">
    <location>
        <begin position="96"/>
        <end position="126"/>
    </location>
</feature>
<evidence type="ECO:0000256" key="1">
    <source>
        <dbReference type="SAM" id="MobiDB-lite"/>
    </source>
</evidence>
<dbReference type="Proteomes" id="UP000053477">
    <property type="component" value="Unassembled WGS sequence"/>
</dbReference>
<reference evidence="2 3" key="1">
    <citation type="submission" date="2015-04" db="EMBL/GenBank/DDBJ databases">
        <title>Complete genome sequence of Schizopora paradoxa KUC8140, a cosmopolitan wood degrader in East Asia.</title>
        <authorList>
            <consortium name="DOE Joint Genome Institute"/>
            <person name="Min B."/>
            <person name="Park H."/>
            <person name="Jang Y."/>
            <person name="Kim J.-J."/>
            <person name="Kim K.H."/>
            <person name="Pangilinan J."/>
            <person name="Lipzen A."/>
            <person name="Riley R."/>
            <person name="Grigoriev I.V."/>
            <person name="Spatafora J.W."/>
            <person name="Choi I.-G."/>
        </authorList>
    </citation>
    <scope>NUCLEOTIDE SEQUENCE [LARGE SCALE GENOMIC DNA]</scope>
    <source>
        <strain evidence="2 3">KUC8140</strain>
    </source>
</reference>
<dbReference type="InParanoid" id="A0A0H2S167"/>
<sequence length="657" mass="71941">MSSQCSPALPPPIVDRVSGKTFIAVPAPPFIATQISKTDSIQANFVYVETKAPSLKRMFTPERSGILCTKRPVDQWMDGVQLSDPPPDHIPWTGYVDSDGDSPTEEVPLFTTTSQRRQSTDSSRLSVRSSLSGLPSFASASTLLRASLPSLSSSMSSDFSVPNFWEAKAAVAQLNASTTTARTIGQRSYQHNRQSTRNSGTTTTPLFEENLRTPNFLRKVDDSLTIVNSVAEKPQEAVVAKMERLEDLDAFLSNGLKKMDSTLRRITLHREQLQPPMLVVSTSQAAMPLSLESSTDIHRASSIAQRRGRSAPGPLNLEQKTALQDLDYPSLPTAFRGTPISHALEFPLSSTSSRRESPVRFTIEEMIFSLQAHIKSLESEPPSPHTVDSEAEAMEWLESELSQEENAWNDATKGSTGLKSTEKTVSRTTRLRSATESVHRSSASTAIVRRISTRSSKDSAPTSVSRSGLRRATISTMSESAKKVKFSVGPPITIPHDILDKTPGVVSTSFTENGHNLSPKRKPPPVLSSITSSSGLLTPPPIRFGNRSRSPALSGPPKGPLPPLPKQIKRRASEAALALGSNPVQIDDMFRVRASLDGPRSIRKPKQQMRMADFLGGKKRATDENAPSVEIREKKTEKTKLRGRVLPFQNMLNRFRS</sequence>